<dbReference type="GO" id="GO:0015276">
    <property type="term" value="F:ligand-gated monoatomic ion channel activity"/>
    <property type="evidence" value="ECO:0007669"/>
    <property type="project" value="InterPro"/>
</dbReference>
<keyword evidence="9" id="KW-0325">Glycoprotein</keyword>
<accession>V4CDW6</accession>
<evidence type="ECO:0000259" key="15">
    <source>
        <dbReference type="SMART" id="SM00918"/>
    </source>
</evidence>
<dbReference type="CTD" id="20242378"/>
<feature type="transmembrane region" description="Helical" evidence="12">
    <location>
        <begin position="761"/>
        <end position="783"/>
    </location>
</feature>
<sequence>MLYLTVLLVLSAVIAELGGNIIKIVVLDIRRGNNTVEDQWDYNITGRFNNRFAVIRWKEINTETDHIHQVQNEFNQSQDFIFFTTSLCEQTILLDTAIPSGYNYSCLSSVRRSSYSPDRRMCSSSYPPGSDPPTSIQSISYCLYHRHSDKNINIIVSVVQHLQWKNLIILYSNYTELQSKMVTEKIGDGIILTMYNLDHLQNKTLHYTFLFNKIYHKTTYEERNILVICSQDCINNVLIQVDEYDKRNSGATAMGVFSKWLVVDFNSRTILNNPCDLKIDNVAVINFPFTEDDAVDSRKGFAVSINSLVNDIADTDETMNPGNLTNLMHQELMEMTTLTDCWKAEVSTLLWKPGGRLLSQVGLVDFSENVNLFPDVSIFPNTKLGFNKRVFLTTINEWQPFAMRLSVINGTYHYEGYVIDLLEVLATALNFSYILTEPEDGEWGRILNGSWTGVEVDLFVGPLAISSSREEACDFTFPYFYVYSCVIFRTPDPNNRKWRKLIDPLTWQVYVCILSSFVGIIILLYAIERLNPFYQHSVTRRPTFQGLILYLFGALLSQGGSSMPSSTAGRSLLAAWWIFCLITVATYSGNLIAFLTVSRQPMPFETLAELGNQREYKWGTLGGSIWVSLVKDSNLTVFKDLWNGLKEFNHSDPDVFSLDQLLHKRKVENEDYGFIADKTTAEAWVWENCGLTYLKELFLPMNYAFALQDNSPYLESFNDEMMKLSESGLAQTLKRKWFPKQNKCLGHNSAKAIELLDIQSAFYVIGIGIVIACMVMLVERILVKTVKDNKSKYQLLWNCLKDEDLI</sequence>
<feature type="domain" description="Ionotropic glutamate receptor C-terminal" evidence="14">
    <location>
        <begin position="389"/>
        <end position="740"/>
    </location>
</feature>
<evidence type="ECO:0000256" key="10">
    <source>
        <dbReference type="ARBA" id="ARBA00023286"/>
    </source>
</evidence>
<dbReference type="OMA" id="WHFIDSK"/>
<evidence type="ECO:0000256" key="5">
    <source>
        <dbReference type="ARBA" id="ARBA00022989"/>
    </source>
</evidence>
<keyword evidence="6" id="KW-0406">Ion transport</keyword>
<evidence type="ECO:0000313" key="16">
    <source>
        <dbReference type="EMBL" id="ESP00140.1"/>
    </source>
</evidence>
<keyword evidence="5 12" id="KW-1133">Transmembrane helix</keyword>
<keyword evidence="11" id="KW-0407">Ion channel</keyword>
<dbReference type="Gene3D" id="3.40.50.2300">
    <property type="match status" value="1"/>
</dbReference>
<feature type="domain" description="Ionotropic glutamate receptor L-glutamate and glycine-binding" evidence="15">
    <location>
        <begin position="400"/>
        <end position="460"/>
    </location>
</feature>
<dbReference type="GeneID" id="20242378"/>
<dbReference type="Pfam" id="PF10613">
    <property type="entry name" value="Lig_chan-Glu_bd"/>
    <property type="match status" value="1"/>
</dbReference>
<evidence type="ECO:0000256" key="1">
    <source>
        <dbReference type="ARBA" id="ARBA00004651"/>
    </source>
</evidence>
<evidence type="ECO:0000256" key="8">
    <source>
        <dbReference type="ARBA" id="ARBA00023170"/>
    </source>
</evidence>
<dbReference type="GO" id="GO:0050906">
    <property type="term" value="P:detection of stimulus involved in sensory perception"/>
    <property type="evidence" value="ECO:0007669"/>
    <property type="project" value="UniProtKB-ARBA"/>
</dbReference>
<dbReference type="HOGENOM" id="CLU_007257_10_0_1"/>
<feature type="signal peptide" evidence="13">
    <location>
        <begin position="1"/>
        <end position="15"/>
    </location>
</feature>
<keyword evidence="13" id="KW-0732">Signal</keyword>
<evidence type="ECO:0000256" key="7">
    <source>
        <dbReference type="ARBA" id="ARBA00023136"/>
    </source>
</evidence>
<dbReference type="EMBL" id="KB200846">
    <property type="protein sequence ID" value="ESP00140.1"/>
    <property type="molecule type" value="Genomic_DNA"/>
</dbReference>
<feature type="transmembrane region" description="Helical" evidence="12">
    <location>
        <begin position="507"/>
        <end position="527"/>
    </location>
</feature>
<dbReference type="Gene3D" id="1.10.287.70">
    <property type="match status" value="1"/>
</dbReference>
<dbReference type="Gene3D" id="3.40.190.10">
    <property type="entry name" value="Periplasmic binding protein-like II"/>
    <property type="match status" value="3"/>
</dbReference>
<evidence type="ECO:0000256" key="6">
    <source>
        <dbReference type="ARBA" id="ARBA00023065"/>
    </source>
</evidence>
<evidence type="ECO:0000256" key="9">
    <source>
        <dbReference type="ARBA" id="ARBA00023180"/>
    </source>
</evidence>
<gene>
    <name evidence="16" type="ORF">LOTGIDRAFT_173446</name>
</gene>
<dbReference type="GO" id="GO:0005886">
    <property type="term" value="C:plasma membrane"/>
    <property type="evidence" value="ECO:0007669"/>
    <property type="project" value="UniProtKB-SubCell"/>
</dbReference>
<keyword evidence="2" id="KW-0813">Transport</keyword>
<dbReference type="PANTHER" id="PTHR42643">
    <property type="entry name" value="IONOTROPIC RECEPTOR 20A-RELATED"/>
    <property type="match status" value="1"/>
</dbReference>
<keyword evidence="8" id="KW-0675">Receptor</keyword>
<dbReference type="KEGG" id="lgi:LOTGIDRAFT_173446"/>
<dbReference type="Proteomes" id="UP000030746">
    <property type="component" value="Unassembled WGS sequence"/>
</dbReference>
<feature type="transmembrane region" description="Helical" evidence="12">
    <location>
        <begin position="547"/>
        <end position="563"/>
    </location>
</feature>
<dbReference type="SUPFAM" id="SSF53850">
    <property type="entry name" value="Periplasmic binding protein-like II"/>
    <property type="match status" value="1"/>
</dbReference>
<dbReference type="InterPro" id="IPR019594">
    <property type="entry name" value="Glu/Gly-bd"/>
</dbReference>
<feature type="transmembrane region" description="Helical" evidence="12">
    <location>
        <begin position="575"/>
        <end position="597"/>
    </location>
</feature>
<feature type="chain" id="PRO_5013243596" description="Ionotropic glutamate receptor C-terminal domain-containing protein" evidence="13">
    <location>
        <begin position="16"/>
        <end position="806"/>
    </location>
</feature>
<dbReference type="Pfam" id="PF00060">
    <property type="entry name" value="Lig_chan"/>
    <property type="match status" value="1"/>
</dbReference>
<comment type="subcellular location">
    <subcellularLocation>
        <location evidence="1">Cell membrane</location>
        <topology evidence="1">Multi-pass membrane protein</topology>
    </subcellularLocation>
</comment>
<evidence type="ECO:0000313" key="17">
    <source>
        <dbReference type="Proteomes" id="UP000030746"/>
    </source>
</evidence>
<dbReference type="PANTHER" id="PTHR42643:SF24">
    <property type="entry name" value="IONOTROPIC RECEPTOR 60A"/>
    <property type="match status" value="1"/>
</dbReference>
<dbReference type="OrthoDB" id="9997229at2759"/>
<evidence type="ECO:0000256" key="12">
    <source>
        <dbReference type="SAM" id="Phobius"/>
    </source>
</evidence>
<evidence type="ECO:0000256" key="11">
    <source>
        <dbReference type="ARBA" id="ARBA00023303"/>
    </source>
</evidence>
<keyword evidence="10" id="KW-1071">Ligand-gated ion channel</keyword>
<dbReference type="InterPro" id="IPR052192">
    <property type="entry name" value="Insect_Ionotropic_Sensory_Rcpt"/>
</dbReference>
<dbReference type="AlphaFoldDB" id="V4CDW6"/>
<evidence type="ECO:0000259" key="14">
    <source>
        <dbReference type="SMART" id="SM00079"/>
    </source>
</evidence>
<keyword evidence="7 12" id="KW-0472">Membrane</keyword>
<dbReference type="RefSeq" id="XP_009049176.1">
    <property type="nucleotide sequence ID" value="XM_009050928.1"/>
</dbReference>
<evidence type="ECO:0000256" key="3">
    <source>
        <dbReference type="ARBA" id="ARBA00022475"/>
    </source>
</evidence>
<evidence type="ECO:0000256" key="2">
    <source>
        <dbReference type="ARBA" id="ARBA00022448"/>
    </source>
</evidence>
<name>V4CDW6_LOTGI</name>
<evidence type="ECO:0008006" key="18">
    <source>
        <dbReference type="Google" id="ProtNLM"/>
    </source>
</evidence>
<dbReference type="SMART" id="SM00079">
    <property type="entry name" value="PBPe"/>
    <property type="match status" value="1"/>
</dbReference>
<keyword evidence="17" id="KW-1185">Reference proteome</keyword>
<reference evidence="16 17" key="1">
    <citation type="journal article" date="2013" name="Nature">
        <title>Insights into bilaterian evolution from three spiralian genomes.</title>
        <authorList>
            <person name="Simakov O."/>
            <person name="Marletaz F."/>
            <person name="Cho S.J."/>
            <person name="Edsinger-Gonzales E."/>
            <person name="Havlak P."/>
            <person name="Hellsten U."/>
            <person name="Kuo D.H."/>
            <person name="Larsson T."/>
            <person name="Lv J."/>
            <person name="Arendt D."/>
            <person name="Savage R."/>
            <person name="Osoegawa K."/>
            <person name="de Jong P."/>
            <person name="Grimwood J."/>
            <person name="Chapman J.A."/>
            <person name="Shapiro H."/>
            <person name="Aerts A."/>
            <person name="Otillar R.P."/>
            <person name="Terry A.Y."/>
            <person name="Boore J.L."/>
            <person name="Grigoriev I.V."/>
            <person name="Lindberg D.R."/>
            <person name="Seaver E.C."/>
            <person name="Weisblat D.A."/>
            <person name="Putnam N.H."/>
            <person name="Rokhsar D.S."/>
        </authorList>
    </citation>
    <scope>NUCLEOTIDE SEQUENCE [LARGE SCALE GENOMIC DNA]</scope>
</reference>
<dbReference type="SMART" id="SM00918">
    <property type="entry name" value="Lig_chan-Glu_bd"/>
    <property type="match status" value="1"/>
</dbReference>
<dbReference type="InterPro" id="IPR001320">
    <property type="entry name" value="Iontro_rcpt_C"/>
</dbReference>
<evidence type="ECO:0000256" key="13">
    <source>
        <dbReference type="SAM" id="SignalP"/>
    </source>
</evidence>
<organism evidence="16 17">
    <name type="scientific">Lottia gigantea</name>
    <name type="common">Giant owl limpet</name>
    <dbReference type="NCBI Taxonomy" id="225164"/>
    <lineage>
        <taxon>Eukaryota</taxon>
        <taxon>Metazoa</taxon>
        <taxon>Spiralia</taxon>
        <taxon>Lophotrochozoa</taxon>
        <taxon>Mollusca</taxon>
        <taxon>Gastropoda</taxon>
        <taxon>Patellogastropoda</taxon>
        <taxon>Lottioidea</taxon>
        <taxon>Lottiidae</taxon>
        <taxon>Lottia</taxon>
    </lineage>
</organism>
<keyword evidence="4 12" id="KW-0812">Transmembrane</keyword>
<proteinExistence type="predicted"/>
<protein>
    <recommendedName>
        <fullName evidence="18">Ionotropic glutamate receptor C-terminal domain-containing protein</fullName>
    </recommendedName>
</protein>
<keyword evidence="3" id="KW-1003">Cell membrane</keyword>
<evidence type="ECO:0000256" key="4">
    <source>
        <dbReference type="ARBA" id="ARBA00022692"/>
    </source>
</evidence>